<organism evidence="2 3">
    <name type="scientific">Cichlidogyrus casuarinus</name>
    <dbReference type="NCBI Taxonomy" id="1844966"/>
    <lineage>
        <taxon>Eukaryota</taxon>
        <taxon>Metazoa</taxon>
        <taxon>Spiralia</taxon>
        <taxon>Lophotrochozoa</taxon>
        <taxon>Platyhelminthes</taxon>
        <taxon>Monogenea</taxon>
        <taxon>Monopisthocotylea</taxon>
        <taxon>Dactylogyridea</taxon>
        <taxon>Ancyrocephalidae</taxon>
        <taxon>Cichlidogyrus</taxon>
    </lineage>
</organism>
<keyword evidence="3" id="KW-1185">Reference proteome</keyword>
<dbReference type="AlphaFoldDB" id="A0ABD2QN21"/>
<evidence type="ECO:0000256" key="1">
    <source>
        <dbReference type="SAM" id="MobiDB-lite"/>
    </source>
</evidence>
<proteinExistence type="predicted"/>
<dbReference type="EMBL" id="JBJKFK010000020">
    <property type="protein sequence ID" value="KAL3320933.1"/>
    <property type="molecule type" value="Genomic_DNA"/>
</dbReference>
<accession>A0ABD2QN21</accession>
<sequence>MQRFLEREKRPPPRDDSRLDCVLTGITFCSPTPVMPKAKKEERPNKLPLIKKRPIIRANRITSCIGKNFNCTLDQEPKMILNRKSKTVEPIARCNSRSSRSTNDDPILAPTTSLSEVTNDETPDEQLSPFHNIYFRYLRRVVDGWTRIQRTGTIQSGRLKRRRSSTALTSAEMLTARHEKILVDGATLESAVLTSLDEPLEKNWDNLFFGGHKYCASYEIKCPDFEKLPFYATLQTLHESLRERFHSNSFMQYEWPKLSHDQLQSMSIPFSMPIQLIAKHLCAQGLKQSDLPYFIKVTFV</sequence>
<protein>
    <submittedName>
        <fullName evidence="2">Uncharacterized protein</fullName>
    </submittedName>
</protein>
<evidence type="ECO:0000313" key="2">
    <source>
        <dbReference type="EMBL" id="KAL3320933.1"/>
    </source>
</evidence>
<name>A0ABD2QN21_9PLAT</name>
<dbReference type="Proteomes" id="UP001626550">
    <property type="component" value="Unassembled WGS sequence"/>
</dbReference>
<reference evidence="2 3" key="1">
    <citation type="submission" date="2024-11" db="EMBL/GenBank/DDBJ databases">
        <title>Adaptive evolution of stress response genes in parasites aligns with host niche diversity.</title>
        <authorList>
            <person name="Hahn C."/>
            <person name="Resl P."/>
        </authorList>
    </citation>
    <scope>NUCLEOTIDE SEQUENCE [LARGE SCALE GENOMIC DNA]</scope>
    <source>
        <strain evidence="2">EGGRZ-B1_66</strain>
        <tissue evidence="2">Body</tissue>
    </source>
</reference>
<evidence type="ECO:0000313" key="3">
    <source>
        <dbReference type="Proteomes" id="UP001626550"/>
    </source>
</evidence>
<comment type="caution">
    <text evidence="2">The sequence shown here is derived from an EMBL/GenBank/DDBJ whole genome shotgun (WGS) entry which is preliminary data.</text>
</comment>
<feature type="region of interest" description="Disordered" evidence="1">
    <location>
        <begin position="92"/>
        <end position="125"/>
    </location>
</feature>
<gene>
    <name evidence="2" type="ORF">Ciccas_000379</name>
</gene>